<gene>
    <name evidence="2" type="ORF">BG55_11065</name>
</gene>
<name>A0A014NPB8_9GAMM</name>
<feature type="transmembrane region" description="Helical" evidence="1">
    <location>
        <begin position="40"/>
        <end position="59"/>
    </location>
</feature>
<keyword evidence="3" id="KW-1185">Reference proteome</keyword>
<keyword evidence="1" id="KW-0812">Transmembrane</keyword>
<keyword evidence="1" id="KW-0472">Membrane</keyword>
<evidence type="ECO:0000313" key="2">
    <source>
        <dbReference type="EMBL" id="EXU75670.1"/>
    </source>
</evidence>
<evidence type="ECO:0000256" key="1">
    <source>
        <dbReference type="SAM" id="Phobius"/>
    </source>
</evidence>
<dbReference type="AlphaFoldDB" id="A0A014NPB8"/>
<reference evidence="2 3" key="1">
    <citation type="submission" date="2014-02" db="EMBL/GenBank/DDBJ databases">
        <title>Draft genome of Erwinia mallotivora strain BT-MARDI, a papaya dieback pathogen.</title>
        <authorList>
            <person name="Redzuan R."/>
            <person name="Abu Bakar N."/>
            <person name="Badrun R."/>
            <person name="Mohd Raih M.F."/>
            <person name="Rozano L."/>
            <person name="Mat Amin N."/>
        </authorList>
    </citation>
    <scope>NUCLEOTIDE SEQUENCE [LARGE SCALE GENOMIC DNA]</scope>
    <source>
        <strain evidence="2 3">BT-MARDI</strain>
    </source>
</reference>
<dbReference type="RefSeq" id="WP_034937218.1">
    <property type="nucleotide sequence ID" value="NZ_JFHN01000045.1"/>
</dbReference>
<feature type="transmembrane region" description="Helical" evidence="1">
    <location>
        <begin position="12"/>
        <end position="34"/>
    </location>
</feature>
<dbReference type="Proteomes" id="UP000019918">
    <property type="component" value="Unassembled WGS sequence"/>
</dbReference>
<accession>A0A014NPB8</accession>
<protein>
    <submittedName>
        <fullName evidence="2">Uncharacterized protein</fullName>
    </submittedName>
</protein>
<dbReference type="PATRIC" id="fig|69222.5.peg.2300"/>
<proteinExistence type="predicted"/>
<organism evidence="2 3">
    <name type="scientific">Erwinia mallotivora</name>
    <dbReference type="NCBI Taxonomy" id="69222"/>
    <lineage>
        <taxon>Bacteria</taxon>
        <taxon>Pseudomonadati</taxon>
        <taxon>Pseudomonadota</taxon>
        <taxon>Gammaproteobacteria</taxon>
        <taxon>Enterobacterales</taxon>
        <taxon>Erwiniaceae</taxon>
        <taxon>Erwinia</taxon>
    </lineage>
</organism>
<comment type="caution">
    <text evidence="2">The sequence shown here is derived from an EMBL/GenBank/DDBJ whole genome shotgun (WGS) entry which is preliminary data.</text>
</comment>
<sequence>MNDFLRRWLRTQLRYFASTLIPIMLILGFGMLAVNFWPTFAWGSTAIFALVVIAVAFWLV</sequence>
<keyword evidence="1" id="KW-1133">Transmembrane helix</keyword>
<dbReference type="EMBL" id="JFHN01000045">
    <property type="protein sequence ID" value="EXU75670.1"/>
    <property type="molecule type" value="Genomic_DNA"/>
</dbReference>
<dbReference type="OrthoDB" id="6522388at2"/>
<evidence type="ECO:0000313" key="3">
    <source>
        <dbReference type="Proteomes" id="UP000019918"/>
    </source>
</evidence>